<dbReference type="EMBL" id="KN817783">
    <property type="protein sequence ID" value="KJA13121.1"/>
    <property type="molecule type" value="Genomic_DNA"/>
</dbReference>
<reference evidence="3" key="1">
    <citation type="submission" date="2014-04" db="EMBL/GenBank/DDBJ databases">
        <title>Evolutionary Origins and Diversification of the Mycorrhizal Mutualists.</title>
        <authorList>
            <consortium name="DOE Joint Genome Institute"/>
            <consortium name="Mycorrhizal Genomics Consortium"/>
            <person name="Kohler A."/>
            <person name="Kuo A."/>
            <person name="Nagy L.G."/>
            <person name="Floudas D."/>
            <person name="Copeland A."/>
            <person name="Barry K.W."/>
            <person name="Cichocki N."/>
            <person name="Veneault-Fourrey C."/>
            <person name="LaButti K."/>
            <person name="Lindquist E.A."/>
            <person name="Lipzen A."/>
            <person name="Lundell T."/>
            <person name="Morin E."/>
            <person name="Murat C."/>
            <person name="Riley R."/>
            <person name="Ohm R."/>
            <person name="Sun H."/>
            <person name="Tunlid A."/>
            <person name="Henrissat B."/>
            <person name="Grigoriev I.V."/>
            <person name="Hibbett D.S."/>
            <person name="Martin F."/>
        </authorList>
    </citation>
    <scope>NUCLEOTIDE SEQUENCE [LARGE SCALE GENOMIC DNA]</scope>
    <source>
        <strain evidence="3">FD-334 SS-4</strain>
    </source>
</reference>
<accession>A0A0D2N8W3</accession>
<proteinExistence type="predicted"/>
<evidence type="ECO:0000313" key="2">
    <source>
        <dbReference type="EMBL" id="KJA13121.1"/>
    </source>
</evidence>
<evidence type="ECO:0000313" key="3">
    <source>
        <dbReference type="Proteomes" id="UP000054270"/>
    </source>
</evidence>
<evidence type="ECO:0000256" key="1">
    <source>
        <dbReference type="SAM" id="MobiDB-lite"/>
    </source>
</evidence>
<feature type="compositionally biased region" description="Low complexity" evidence="1">
    <location>
        <begin position="154"/>
        <end position="171"/>
    </location>
</feature>
<protein>
    <submittedName>
        <fullName evidence="2">Uncharacterized protein</fullName>
    </submittedName>
</protein>
<dbReference type="Proteomes" id="UP000054270">
    <property type="component" value="Unassembled WGS sequence"/>
</dbReference>
<name>A0A0D2N8W3_HYPSF</name>
<organism evidence="2 3">
    <name type="scientific">Hypholoma sublateritium (strain FD-334 SS-4)</name>
    <dbReference type="NCBI Taxonomy" id="945553"/>
    <lineage>
        <taxon>Eukaryota</taxon>
        <taxon>Fungi</taxon>
        <taxon>Dikarya</taxon>
        <taxon>Basidiomycota</taxon>
        <taxon>Agaricomycotina</taxon>
        <taxon>Agaricomycetes</taxon>
        <taxon>Agaricomycetidae</taxon>
        <taxon>Agaricales</taxon>
        <taxon>Agaricineae</taxon>
        <taxon>Strophariaceae</taxon>
        <taxon>Hypholoma</taxon>
    </lineage>
</organism>
<keyword evidence="3" id="KW-1185">Reference proteome</keyword>
<gene>
    <name evidence="2" type="ORF">HYPSUDRAFT_209801</name>
</gene>
<feature type="region of interest" description="Disordered" evidence="1">
    <location>
        <begin position="151"/>
        <end position="239"/>
    </location>
</feature>
<sequence length="364" mass="39678">MAPSKIPASIDQFAELDHFYRLRKHLPPFTDIFSHQLPNPQTAKATCIALFDAVNDHEKVFPDDCSDHLGYRSLLATLTYFWMKEKTMCPTPSWCLMVGGLVHLQLKDFLADSQNALLPSSMPAAACSVSYSSKIKPCPIVKEPLFKNEPLATPSRPSPVSVVLPNLPSSSKTSQNTRSKGRAPSLSPPAPKTSDKDKDANKDDEEDADGSDNPNAFHPRPSNLKVGRPPKRTWSSSVKSEKGIDALSYAGFAACSKHALPGPPSKEALSVKDFPNLEESTYFNPPCCHGCNNNSFKNGPCTCKLCKWGVGCTNCIKLGKVCCTFALNAPEFLTATEHTFAMNAAHPQNLRASLNRVNFHLSSA</sequence>
<dbReference type="AlphaFoldDB" id="A0A0D2N8W3"/>